<keyword evidence="3" id="KW-1185">Reference proteome</keyword>
<proteinExistence type="predicted"/>
<feature type="transmembrane region" description="Helical" evidence="1">
    <location>
        <begin position="12"/>
        <end position="33"/>
    </location>
</feature>
<organism evidence="2 3">
    <name type="scientific">Nocardioides renjunii</name>
    <dbReference type="NCBI Taxonomy" id="3095075"/>
    <lineage>
        <taxon>Bacteria</taxon>
        <taxon>Bacillati</taxon>
        <taxon>Actinomycetota</taxon>
        <taxon>Actinomycetes</taxon>
        <taxon>Propionibacteriales</taxon>
        <taxon>Nocardioidaceae</taxon>
        <taxon>Nocardioides</taxon>
    </lineage>
</organism>
<keyword evidence="1" id="KW-1133">Transmembrane helix</keyword>
<evidence type="ECO:0000256" key="1">
    <source>
        <dbReference type="SAM" id="Phobius"/>
    </source>
</evidence>
<keyword evidence="1" id="KW-0812">Transmembrane</keyword>
<dbReference type="Proteomes" id="UP001291999">
    <property type="component" value="Unassembled WGS sequence"/>
</dbReference>
<evidence type="ECO:0000313" key="3">
    <source>
        <dbReference type="Proteomes" id="UP001291999"/>
    </source>
</evidence>
<sequence length="56" mass="5919">MSDHPTVPLTQVAALAAGMAAVVIASRGAAAAARFALRELDYRAGSDIESWLRHVR</sequence>
<comment type="caution">
    <text evidence="2">The sequence shown here is derived from an EMBL/GenBank/DDBJ whole genome shotgun (WGS) entry which is preliminary data.</text>
</comment>
<dbReference type="RefSeq" id="WP_172272120.1">
    <property type="nucleotide sequence ID" value="NZ_CP141058.1"/>
</dbReference>
<evidence type="ECO:0000313" key="2">
    <source>
        <dbReference type="EMBL" id="MDZ5662167.1"/>
    </source>
</evidence>
<name>A0ABU5KBE9_9ACTN</name>
<accession>A0ABU5KBE9</accession>
<keyword evidence="1" id="KW-0472">Membrane</keyword>
<reference evidence="2 3" key="1">
    <citation type="submission" date="2023-11" db="EMBL/GenBank/DDBJ databases">
        <title>Novel species in genus Nocardioides.</title>
        <authorList>
            <person name="Zhou H."/>
        </authorList>
    </citation>
    <scope>NUCLEOTIDE SEQUENCE [LARGE SCALE GENOMIC DNA]</scope>
    <source>
        <strain evidence="2 3">S-58</strain>
    </source>
</reference>
<gene>
    <name evidence="2" type="ORF">SFC79_10365</name>
</gene>
<protein>
    <submittedName>
        <fullName evidence="2">Uncharacterized protein</fullName>
    </submittedName>
</protein>
<dbReference type="EMBL" id="JAXQPW010000002">
    <property type="protein sequence ID" value="MDZ5662167.1"/>
    <property type="molecule type" value="Genomic_DNA"/>
</dbReference>